<dbReference type="GO" id="GO:0006281">
    <property type="term" value="P:DNA repair"/>
    <property type="evidence" value="ECO:0007669"/>
    <property type="project" value="UniProtKB-ARBA"/>
</dbReference>
<dbReference type="OMA" id="RICYPLE"/>
<dbReference type="InterPro" id="IPR011604">
    <property type="entry name" value="PDDEXK-like_dom_sf"/>
</dbReference>
<evidence type="ECO:0000313" key="2">
    <source>
        <dbReference type="EMBL" id="KAH9380660.1"/>
    </source>
</evidence>
<gene>
    <name evidence="2" type="ORF">HPB48_015870</name>
</gene>
<dbReference type="SUPFAM" id="SSF52980">
    <property type="entry name" value="Restriction endonuclease-like"/>
    <property type="match status" value="1"/>
</dbReference>
<dbReference type="OrthoDB" id="6490891at2759"/>
<dbReference type="Pfam" id="PF09588">
    <property type="entry name" value="YqaJ"/>
    <property type="match status" value="1"/>
</dbReference>
<dbReference type="InterPro" id="IPR019080">
    <property type="entry name" value="YqaJ_viral_recombinase"/>
</dbReference>
<feature type="domain" description="YqaJ viral recombinase" evidence="1">
    <location>
        <begin position="238"/>
        <end position="395"/>
    </location>
</feature>
<accession>A0A9J6H1R2</accession>
<dbReference type="EMBL" id="JABSTR010000010">
    <property type="protein sequence ID" value="KAH9380660.1"/>
    <property type="molecule type" value="Genomic_DNA"/>
</dbReference>
<keyword evidence="3" id="KW-1185">Reference proteome</keyword>
<dbReference type="PANTHER" id="PTHR47526:SF3">
    <property type="entry name" value="PHD-TYPE DOMAIN-CONTAINING PROTEIN"/>
    <property type="match status" value="1"/>
</dbReference>
<dbReference type="VEuPathDB" id="VectorBase:HLOH_046699"/>
<proteinExistence type="predicted"/>
<evidence type="ECO:0000259" key="1">
    <source>
        <dbReference type="Pfam" id="PF09588"/>
    </source>
</evidence>
<dbReference type="InterPro" id="IPR011335">
    <property type="entry name" value="Restrct_endonuc-II-like"/>
</dbReference>
<comment type="caution">
    <text evidence="2">The sequence shown here is derived from an EMBL/GenBank/DDBJ whole genome shotgun (WGS) entry which is preliminary data.</text>
</comment>
<reference evidence="2 3" key="1">
    <citation type="journal article" date="2020" name="Cell">
        <title>Large-Scale Comparative Analyses of Tick Genomes Elucidate Their Genetic Diversity and Vector Capacities.</title>
        <authorList>
            <consortium name="Tick Genome and Microbiome Consortium (TIGMIC)"/>
            <person name="Jia N."/>
            <person name="Wang J."/>
            <person name="Shi W."/>
            <person name="Du L."/>
            <person name="Sun Y."/>
            <person name="Zhan W."/>
            <person name="Jiang J.F."/>
            <person name="Wang Q."/>
            <person name="Zhang B."/>
            <person name="Ji P."/>
            <person name="Bell-Sakyi L."/>
            <person name="Cui X.M."/>
            <person name="Yuan T.T."/>
            <person name="Jiang B.G."/>
            <person name="Yang W.F."/>
            <person name="Lam T.T."/>
            <person name="Chang Q.C."/>
            <person name="Ding S.J."/>
            <person name="Wang X.J."/>
            <person name="Zhu J.G."/>
            <person name="Ruan X.D."/>
            <person name="Zhao L."/>
            <person name="Wei J.T."/>
            <person name="Ye R.Z."/>
            <person name="Que T.C."/>
            <person name="Du C.H."/>
            <person name="Zhou Y.H."/>
            <person name="Cheng J.X."/>
            <person name="Dai P.F."/>
            <person name="Guo W.B."/>
            <person name="Han X.H."/>
            <person name="Huang E.J."/>
            <person name="Li L.F."/>
            <person name="Wei W."/>
            <person name="Gao Y.C."/>
            <person name="Liu J.Z."/>
            <person name="Shao H.Z."/>
            <person name="Wang X."/>
            <person name="Wang C.C."/>
            <person name="Yang T.C."/>
            <person name="Huo Q.B."/>
            <person name="Li W."/>
            <person name="Chen H.Y."/>
            <person name="Chen S.E."/>
            <person name="Zhou L.G."/>
            <person name="Ni X.B."/>
            <person name="Tian J.H."/>
            <person name="Sheng Y."/>
            <person name="Liu T."/>
            <person name="Pan Y.S."/>
            <person name="Xia L.Y."/>
            <person name="Li J."/>
            <person name="Zhao F."/>
            <person name="Cao W.C."/>
        </authorList>
    </citation>
    <scope>NUCLEOTIDE SEQUENCE [LARGE SCALE GENOMIC DNA]</scope>
    <source>
        <strain evidence="2">HaeL-2018</strain>
    </source>
</reference>
<dbReference type="PANTHER" id="PTHR47526">
    <property type="entry name" value="ATP-DEPENDENT DNA HELICASE"/>
    <property type="match status" value="1"/>
</dbReference>
<protein>
    <recommendedName>
        <fullName evidence="1">YqaJ viral recombinase domain-containing protein</fullName>
    </recommendedName>
</protein>
<dbReference type="Proteomes" id="UP000821853">
    <property type="component" value="Chromosome 8"/>
</dbReference>
<organism evidence="2 3">
    <name type="scientific">Haemaphysalis longicornis</name>
    <name type="common">Bush tick</name>
    <dbReference type="NCBI Taxonomy" id="44386"/>
    <lineage>
        <taxon>Eukaryota</taxon>
        <taxon>Metazoa</taxon>
        <taxon>Ecdysozoa</taxon>
        <taxon>Arthropoda</taxon>
        <taxon>Chelicerata</taxon>
        <taxon>Arachnida</taxon>
        <taxon>Acari</taxon>
        <taxon>Parasitiformes</taxon>
        <taxon>Ixodida</taxon>
        <taxon>Ixodoidea</taxon>
        <taxon>Ixodidae</taxon>
        <taxon>Haemaphysalinae</taxon>
        <taxon>Haemaphysalis</taxon>
    </lineage>
</organism>
<dbReference type="AlphaFoldDB" id="A0A9J6H1R2"/>
<dbReference type="CDD" id="cd22343">
    <property type="entry name" value="PDDEXK_lambda_exonuclease-like"/>
    <property type="match status" value="1"/>
</dbReference>
<evidence type="ECO:0000313" key="3">
    <source>
        <dbReference type="Proteomes" id="UP000821853"/>
    </source>
</evidence>
<name>A0A9J6H1R2_HAELO</name>
<dbReference type="Gene3D" id="3.90.320.10">
    <property type="match status" value="1"/>
</dbReference>
<sequence>MRLSAYARDLRGAEKRRYLEKVAQCGGVDPYDYGAGDAALDMTLLPRVEFTDIKDYLVHATSFTTREALKAYKSMEGHNYLTSGWVQEPCVKVLADGRRVVLGKHLEGKRCSQVSFASARAKKIQMDAGVETHRSRRQQKAAIEETTPEEWSMFLSMCHKSDSRPALLSLEEPYAAEFAPVALKFPKAVLTNLHKDDVPETQDAMMDHCMEVMKALVIEPEVARLVEAETKDQAKSTKWFTFRAGRITASNAKAVCRTSIPSPSMSLLNKICSPEHTQFWAPQTAWGKEHEETARQAYATASASIHLNFQCATAGLHISVEKPFLAATPDGLVTCSCCGEGVLEVKCPYNGRNGTVKELALSKSACVSLTGGKLRLRTDHSYYYQVQLQMFVTQRKYCDFVLWTPKTTQFTMSPHTDGYGGQNRYGHSSSLRLSVHRSVPRCAAIATPSFFFLVFRYPVLYADAVVVVGAWRLHGSKIASEGKTRKRDCASDETPR</sequence>